<protein>
    <submittedName>
        <fullName evidence="2">Uncharacterized protein</fullName>
    </submittedName>
</protein>
<evidence type="ECO:0000313" key="3">
    <source>
        <dbReference type="Proteomes" id="UP000006514"/>
    </source>
</evidence>
<sequence>MSSAVTRRTSARRGKPLVRSAQQLSLSLSQQLDRADAADPSTHSPCLETPRRSRRASPSFNFVPTRYSSASSGDDEEESFRRMFTRQRVYTPSSSRSQRTIRTRASSPDPVSPTASRSPSTVALGTRALAKLPSRTGLFRTRTVDVSMEQITSKPLEFNLAISHARLTWGNIQSNVAHLFSDGEFGLEVFDELVGKWRQFGLDGSVNVLAAQSLVRGRVVHANAHSLDSIELFTSELDTSSPHRSNINGKRPTLAPLKMAPRPDKKAKLV</sequence>
<gene>
    <name evidence="2" type="ORF">AURDEDRAFT_177708</name>
</gene>
<reference evidence="3" key="1">
    <citation type="journal article" date="2012" name="Science">
        <title>The Paleozoic origin of enzymatic lignin decomposition reconstructed from 31 fungal genomes.</title>
        <authorList>
            <person name="Floudas D."/>
            <person name="Binder M."/>
            <person name="Riley R."/>
            <person name="Barry K."/>
            <person name="Blanchette R.A."/>
            <person name="Henrissat B."/>
            <person name="Martinez A.T."/>
            <person name="Otillar R."/>
            <person name="Spatafora J.W."/>
            <person name="Yadav J.S."/>
            <person name="Aerts A."/>
            <person name="Benoit I."/>
            <person name="Boyd A."/>
            <person name="Carlson A."/>
            <person name="Copeland A."/>
            <person name="Coutinho P.M."/>
            <person name="de Vries R.P."/>
            <person name="Ferreira P."/>
            <person name="Findley K."/>
            <person name="Foster B."/>
            <person name="Gaskell J."/>
            <person name="Glotzer D."/>
            <person name="Gorecki P."/>
            <person name="Heitman J."/>
            <person name="Hesse C."/>
            <person name="Hori C."/>
            <person name="Igarashi K."/>
            <person name="Jurgens J.A."/>
            <person name="Kallen N."/>
            <person name="Kersten P."/>
            <person name="Kohler A."/>
            <person name="Kuees U."/>
            <person name="Kumar T.K.A."/>
            <person name="Kuo A."/>
            <person name="LaButti K."/>
            <person name="Larrondo L.F."/>
            <person name="Lindquist E."/>
            <person name="Ling A."/>
            <person name="Lombard V."/>
            <person name="Lucas S."/>
            <person name="Lundell T."/>
            <person name="Martin R."/>
            <person name="McLaughlin D.J."/>
            <person name="Morgenstern I."/>
            <person name="Morin E."/>
            <person name="Murat C."/>
            <person name="Nagy L.G."/>
            <person name="Nolan M."/>
            <person name="Ohm R.A."/>
            <person name="Patyshakuliyeva A."/>
            <person name="Rokas A."/>
            <person name="Ruiz-Duenas F.J."/>
            <person name="Sabat G."/>
            <person name="Salamov A."/>
            <person name="Samejima M."/>
            <person name="Schmutz J."/>
            <person name="Slot J.C."/>
            <person name="St John F."/>
            <person name="Stenlid J."/>
            <person name="Sun H."/>
            <person name="Sun S."/>
            <person name="Syed K."/>
            <person name="Tsang A."/>
            <person name="Wiebenga A."/>
            <person name="Young D."/>
            <person name="Pisabarro A."/>
            <person name="Eastwood D.C."/>
            <person name="Martin F."/>
            <person name="Cullen D."/>
            <person name="Grigoriev I.V."/>
            <person name="Hibbett D.S."/>
        </authorList>
    </citation>
    <scope>NUCLEOTIDE SEQUENCE [LARGE SCALE GENOMIC DNA]</scope>
    <source>
        <strain evidence="3">TFB10046</strain>
    </source>
</reference>
<dbReference type="InParanoid" id="J0CSF3"/>
<feature type="compositionally biased region" description="Low complexity" evidence="1">
    <location>
        <begin position="20"/>
        <end position="32"/>
    </location>
</feature>
<evidence type="ECO:0000256" key="1">
    <source>
        <dbReference type="SAM" id="MobiDB-lite"/>
    </source>
</evidence>
<dbReference type="AlphaFoldDB" id="J0CSF3"/>
<accession>J0CSF3</accession>
<proteinExistence type="predicted"/>
<dbReference type="Proteomes" id="UP000006514">
    <property type="component" value="Unassembled WGS sequence"/>
</dbReference>
<organism evidence="2 3">
    <name type="scientific">Auricularia subglabra (strain TFB-10046 / SS5)</name>
    <name type="common">White-rot fungus</name>
    <name type="synonym">Auricularia delicata (strain TFB10046)</name>
    <dbReference type="NCBI Taxonomy" id="717982"/>
    <lineage>
        <taxon>Eukaryota</taxon>
        <taxon>Fungi</taxon>
        <taxon>Dikarya</taxon>
        <taxon>Basidiomycota</taxon>
        <taxon>Agaricomycotina</taxon>
        <taxon>Agaricomycetes</taxon>
        <taxon>Auriculariales</taxon>
        <taxon>Auriculariaceae</taxon>
        <taxon>Auricularia</taxon>
    </lineage>
</organism>
<feature type="compositionally biased region" description="Low complexity" evidence="1">
    <location>
        <begin position="91"/>
        <end position="107"/>
    </location>
</feature>
<feature type="region of interest" description="Disordered" evidence="1">
    <location>
        <begin position="240"/>
        <end position="270"/>
    </location>
</feature>
<feature type="compositionally biased region" description="Polar residues" evidence="1">
    <location>
        <begin position="113"/>
        <end position="122"/>
    </location>
</feature>
<keyword evidence="3" id="KW-1185">Reference proteome</keyword>
<name>J0CSF3_AURST</name>
<feature type="region of interest" description="Disordered" evidence="1">
    <location>
        <begin position="1"/>
        <end position="122"/>
    </location>
</feature>
<evidence type="ECO:0000313" key="2">
    <source>
        <dbReference type="EMBL" id="EJD33209.1"/>
    </source>
</evidence>
<feature type="compositionally biased region" description="Basic and acidic residues" evidence="1">
    <location>
        <begin position="261"/>
        <end position="270"/>
    </location>
</feature>
<dbReference type="EMBL" id="JH688364">
    <property type="protein sequence ID" value="EJD33209.1"/>
    <property type="molecule type" value="Genomic_DNA"/>
</dbReference>
<dbReference type="KEGG" id="adl:AURDEDRAFT_177708"/>